<dbReference type="Proteomes" id="UP001630127">
    <property type="component" value="Unassembled WGS sequence"/>
</dbReference>
<dbReference type="PANTHER" id="PTHR10492:SF94">
    <property type="entry name" value="ATP-DEPENDENT DNA HELICASE"/>
    <property type="match status" value="1"/>
</dbReference>
<keyword evidence="2" id="KW-1185">Reference proteome</keyword>
<name>A0ABD3AN76_9GENT</name>
<dbReference type="PANTHER" id="PTHR10492">
    <property type="match status" value="1"/>
</dbReference>
<dbReference type="EMBL" id="JBJUIK010000003">
    <property type="protein sequence ID" value="KAL3532518.1"/>
    <property type="molecule type" value="Genomic_DNA"/>
</dbReference>
<dbReference type="AlphaFoldDB" id="A0ABD3AN76"/>
<comment type="caution">
    <text evidence="1">The sequence shown here is derived from an EMBL/GenBank/DDBJ whole genome shotgun (WGS) entry which is preliminary data.</text>
</comment>
<proteinExistence type="predicted"/>
<gene>
    <name evidence="1" type="ORF">ACH5RR_006039</name>
</gene>
<evidence type="ECO:0000313" key="2">
    <source>
        <dbReference type="Proteomes" id="UP001630127"/>
    </source>
</evidence>
<sequence length="185" mass="22157">MRNGSCKSQYPKNFNEHTTHVDDGYHHYRRRRSGLSVKVRNYYLDNRWVAPYNPYLLAMFDCHLNVEIFSTIKLVKYLYTYIYKGHDRVSFHITSEDSREDIDEINQFQSEKWIAAVEAVWRIFKFKMNEMTPSIYTLQLHLPGQQIVSFHKNTSLSSLVDNIDFSKTMLTEFFHMNLKNKKLKI</sequence>
<protein>
    <submittedName>
        <fullName evidence="1">Uncharacterized protein</fullName>
    </submittedName>
</protein>
<evidence type="ECO:0000313" key="1">
    <source>
        <dbReference type="EMBL" id="KAL3532518.1"/>
    </source>
</evidence>
<reference evidence="1 2" key="1">
    <citation type="submission" date="2024-11" db="EMBL/GenBank/DDBJ databases">
        <title>A near-complete genome assembly of Cinchona calisaya.</title>
        <authorList>
            <person name="Lian D.C."/>
            <person name="Zhao X.W."/>
            <person name="Wei L."/>
        </authorList>
    </citation>
    <scope>NUCLEOTIDE SEQUENCE [LARGE SCALE GENOMIC DNA]</scope>
    <source>
        <tissue evidence="1">Nenye</tissue>
    </source>
</reference>
<accession>A0ABD3AN76</accession>
<organism evidence="1 2">
    <name type="scientific">Cinchona calisaya</name>
    <dbReference type="NCBI Taxonomy" id="153742"/>
    <lineage>
        <taxon>Eukaryota</taxon>
        <taxon>Viridiplantae</taxon>
        <taxon>Streptophyta</taxon>
        <taxon>Embryophyta</taxon>
        <taxon>Tracheophyta</taxon>
        <taxon>Spermatophyta</taxon>
        <taxon>Magnoliopsida</taxon>
        <taxon>eudicotyledons</taxon>
        <taxon>Gunneridae</taxon>
        <taxon>Pentapetalae</taxon>
        <taxon>asterids</taxon>
        <taxon>lamiids</taxon>
        <taxon>Gentianales</taxon>
        <taxon>Rubiaceae</taxon>
        <taxon>Cinchonoideae</taxon>
        <taxon>Cinchoneae</taxon>
        <taxon>Cinchona</taxon>
    </lineage>
</organism>